<feature type="compositionally biased region" description="Low complexity" evidence="1">
    <location>
        <begin position="356"/>
        <end position="382"/>
    </location>
</feature>
<dbReference type="Gramene" id="GBG86538">
    <property type="protein sequence ID" value="GBG86538"/>
    <property type="gene ID" value="CBR_g41601"/>
</dbReference>
<organism evidence="2 3">
    <name type="scientific">Chara braunii</name>
    <name type="common">Braun's stonewort</name>
    <dbReference type="NCBI Taxonomy" id="69332"/>
    <lineage>
        <taxon>Eukaryota</taxon>
        <taxon>Viridiplantae</taxon>
        <taxon>Streptophyta</taxon>
        <taxon>Charophyceae</taxon>
        <taxon>Charales</taxon>
        <taxon>Characeae</taxon>
        <taxon>Chara</taxon>
    </lineage>
</organism>
<keyword evidence="3" id="KW-1185">Reference proteome</keyword>
<feature type="compositionally biased region" description="Acidic residues" evidence="1">
    <location>
        <begin position="254"/>
        <end position="264"/>
    </location>
</feature>
<evidence type="ECO:0000313" key="2">
    <source>
        <dbReference type="EMBL" id="GBG86538.1"/>
    </source>
</evidence>
<sequence length="415" mass="44808">MPDADGIERGPVATPEDFVKAIEKRELARLQVSKVNIFWFEEERVSKWLELLEQVTGEASDEDKFKLLPRYVWWEIRPEIMKVAAGAGGDWAKFKGEMQRRFKLGDGLLAKADLEMLQRDEFTTVGAFATAFEKMARKVLGMAEEEQCATFLGHFTNWEASALTKKGAPGKKLTWAAIKESVTDGELDQVDIFQMRQARKKKKALDATTSDERDLKKMVEDAVAQLDTAKEAKEARKAMAAPQTQGKAKKTVVQEEEDEEEEEPEPLKLTKAQRKAKNLNQGGQGSGKGQVPQVTALSPPESHGLAAPAPYGPWPGYGPPSPWLGHCSYVPWPVSGPHGSCAGAPLSAASCGCAGPQSQQVNHPNPQPSQPQQSASQGSQENQGGGCGQNQGWGRGRGNGRGNGGGNSTGGGNGD</sequence>
<protein>
    <recommendedName>
        <fullName evidence="4">Retrotransposon gag domain-containing protein</fullName>
    </recommendedName>
</protein>
<evidence type="ECO:0000313" key="3">
    <source>
        <dbReference type="Proteomes" id="UP000265515"/>
    </source>
</evidence>
<accession>A0A388LW38</accession>
<comment type="caution">
    <text evidence="2">The sequence shown here is derived from an EMBL/GenBank/DDBJ whole genome shotgun (WGS) entry which is preliminary data.</text>
</comment>
<evidence type="ECO:0000256" key="1">
    <source>
        <dbReference type="SAM" id="MobiDB-lite"/>
    </source>
</evidence>
<proteinExistence type="predicted"/>
<feature type="compositionally biased region" description="Pro residues" evidence="1">
    <location>
        <begin position="310"/>
        <end position="322"/>
    </location>
</feature>
<reference evidence="2 3" key="1">
    <citation type="journal article" date="2018" name="Cell">
        <title>The Chara Genome: Secondary Complexity and Implications for Plant Terrestrialization.</title>
        <authorList>
            <person name="Nishiyama T."/>
            <person name="Sakayama H."/>
            <person name="Vries J.D."/>
            <person name="Buschmann H."/>
            <person name="Saint-Marcoux D."/>
            <person name="Ullrich K.K."/>
            <person name="Haas F.B."/>
            <person name="Vanderstraeten L."/>
            <person name="Becker D."/>
            <person name="Lang D."/>
            <person name="Vosolsobe S."/>
            <person name="Rombauts S."/>
            <person name="Wilhelmsson P.K.I."/>
            <person name="Janitza P."/>
            <person name="Kern R."/>
            <person name="Heyl A."/>
            <person name="Rumpler F."/>
            <person name="Villalobos L.I.A.C."/>
            <person name="Clay J.M."/>
            <person name="Skokan R."/>
            <person name="Toyoda A."/>
            <person name="Suzuki Y."/>
            <person name="Kagoshima H."/>
            <person name="Schijlen E."/>
            <person name="Tajeshwar N."/>
            <person name="Catarino B."/>
            <person name="Hetherington A.J."/>
            <person name="Saltykova A."/>
            <person name="Bonnot C."/>
            <person name="Breuninger H."/>
            <person name="Symeonidi A."/>
            <person name="Radhakrishnan G.V."/>
            <person name="Van Nieuwerburgh F."/>
            <person name="Deforce D."/>
            <person name="Chang C."/>
            <person name="Karol K.G."/>
            <person name="Hedrich R."/>
            <person name="Ulvskov P."/>
            <person name="Glockner G."/>
            <person name="Delwiche C.F."/>
            <person name="Petrasek J."/>
            <person name="Van de Peer Y."/>
            <person name="Friml J."/>
            <person name="Beilby M."/>
            <person name="Dolan L."/>
            <person name="Kohara Y."/>
            <person name="Sugano S."/>
            <person name="Fujiyama A."/>
            <person name="Delaux P.-M."/>
            <person name="Quint M."/>
            <person name="TheiBen G."/>
            <person name="Hagemann M."/>
            <person name="Harholt J."/>
            <person name="Dunand C."/>
            <person name="Zachgo S."/>
            <person name="Langdale J."/>
            <person name="Maumus F."/>
            <person name="Straeten D.V.D."/>
            <person name="Gould S.B."/>
            <person name="Rensing S.A."/>
        </authorList>
    </citation>
    <scope>NUCLEOTIDE SEQUENCE [LARGE SCALE GENOMIC DNA]</scope>
    <source>
        <strain evidence="2 3">S276</strain>
    </source>
</reference>
<feature type="compositionally biased region" description="Gly residues" evidence="1">
    <location>
        <begin position="383"/>
        <end position="415"/>
    </location>
</feature>
<name>A0A388LW38_CHABU</name>
<dbReference type="EMBL" id="BFEA01000569">
    <property type="protein sequence ID" value="GBG86538.1"/>
    <property type="molecule type" value="Genomic_DNA"/>
</dbReference>
<dbReference type="Proteomes" id="UP000265515">
    <property type="component" value="Unassembled WGS sequence"/>
</dbReference>
<evidence type="ECO:0008006" key="4">
    <source>
        <dbReference type="Google" id="ProtNLM"/>
    </source>
</evidence>
<gene>
    <name evidence="2" type="ORF">CBR_g41601</name>
</gene>
<feature type="region of interest" description="Disordered" evidence="1">
    <location>
        <begin position="233"/>
        <end position="415"/>
    </location>
</feature>
<dbReference type="AlphaFoldDB" id="A0A388LW38"/>